<sequence>MLRSWKNKFDFRKFAPIHSDPNIFISSQWQRNKTDPNLIYLIYRTAVMLFFFITWVITIVRESGKGKWPIFLTNWGYTTNTVQATLAFIMLFFSYIGSTCNKPKIKESVLSLYSVYWVAYNVASSTGLVISVIYWTVIFDANKIALDALNFFVHGNNSILILIDVCIIAHPFIMWHVIYPVMLGTIYSIFTIIYYAAGGTGKEGRPFIYKIVNWDKPGMTLGVCLGVLIFVIIIHSLMVLITAARQKLEKKLRSKKLDITVETKKQEAAYVNEAMTDVV</sequence>
<keyword evidence="1" id="KW-1133">Transmembrane helix</keyword>
<keyword evidence="1" id="KW-0812">Transmembrane</keyword>
<evidence type="ECO:0000313" key="2">
    <source>
        <dbReference type="EMBL" id="CAG9855101.1"/>
    </source>
</evidence>
<dbReference type="PANTHER" id="PTHR12242">
    <property type="entry name" value="OS02G0130600 PROTEIN-RELATED"/>
    <property type="match status" value="1"/>
</dbReference>
<gene>
    <name evidence="2" type="ORF">PHYEVI_LOCUS1561</name>
</gene>
<dbReference type="Proteomes" id="UP001153712">
    <property type="component" value="Chromosome 10"/>
</dbReference>
<dbReference type="PANTHER" id="PTHR12242:SF49">
    <property type="entry name" value="HEADBUTT, ISOFORM E"/>
    <property type="match status" value="1"/>
</dbReference>
<reference evidence="2" key="1">
    <citation type="submission" date="2022-01" db="EMBL/GenBank/DDBJ databases">
        <authorList>
            <person name="King R."/>
        </authorList>
    </citation>
    <scope>NUCLEOTIDE SEQUENCE</scope>
</reference>
<feature type="transmembrane region" description="Helical" evidence="1">
    <location>
        <begin position="177"/>
        <end position="197"/>
    </location>
</feature>
<feature type="transmembrane region" description="Helical" evidence="1">
    <location>
        <begin position="77"/>
        <end position="96"/>
    </location>
</feature>
<dbReference type="Pfam" id="PF21534">
    <property type="entry name" value="Rost"/>
    <property type="match status" value="1"/>
</dbReference>
<dbReference type="EMBL" id="OU900103">
    <property type="protein sequence ID" value="CAG9855101.1"/>
    <property type="molecule type" value="Genomic_DNA"/>
</dbReference>
<keyword evidence="3" id="KW-1185">Reference proteome</keyword>
<protein>
    <recommendedName>
        <fullName evidence="4">Protein rolling stone</fullName>
    </recommendedName>
</protein>
<name>A0A9N9XK81_PHYSR</name>
<accession>A0A9N9XK81</accession>
<proteinExistence type="predicted"/>
<dbReference type="AlphaFoldDB" id="A0A9N9XK81"/>
<dbReference type="InterPro" id="IPR049352">
    <property type="entry name" value="Rost"/>
</dbReference>
<feature type="transmembrane region" description="Helical" evidence="1">
    <location>
        <begin position="117"/>
        <end position="139"/>
    </location>
</feature>
<dbReference type="GO" id="GO:0016020">
    <property type="term" value="C:membrane"/>
    <property type="evidence" value="ECO:0007669"/>
    <property type="project" value="TreeGrafter"/>
</dbReference>
<feature type="transmembrane region" description="Helical" evidence="1">
    <location>
        <begin position="38"/>
        <end position="57"/>
    </location>
</feature>
<evidence type="ECO:0008006" key="4">
    <source>
        <dbReference type="Google" id="ProtNLM"/>
    </source>
</evidence>
<feature type="transmembrane region" description="Helical" evidence="1">
    <location>
        <begin position="217"/>
        <end position="244"/>
    </location>
</feature>
<feature type="transmembrane region" description="Helical" evidence="1">
    <location>
        <begin position="151"/>
        <end position="170"/>
    </location>
</feature>
<evidence type="ECO:0000256" key="1">
    <source>
        <dbReference type="SAM" id="Phobius"/>
    </source>
</evidence>
<dbReference type="OrthoDB" id="419711at2759"/>
<keyword evidence="1" id="KW-0472">Membrane</keyword>
<evidence type="ECO:0000313" key="3">
    <source>
        <dbReference type="Proteomes" id="UP001153712"/>
    </source>
</evidence>
<organism evidence="2 3">
    <name type="scientific">Phyllotreta striolata</name>
    <name type="common">Striped flea beetle</name>
    <name type="synonym">Crioceris striolata</name>
    <dbReference type="NCBI Taxonomy" id="444603"/>
    <lineage>
        <taxon>Eukaryota</taxon>
        <taxon>Metazoa</taxon>
        <taxon>Ecdysozoa</taxon>
        <taxon>Arthropoda</taxon>
        <taxon>Hexapoda</taxon>
        <taxon>Insecta</taxon>
        <taxon>Pterygota</taxon>
        <taxon>Neoptera</taxon>
        <taxon>Endopterygota</taxon>
        <taxon>Coleoptera</taxon>
        <taxon>Polyphaga</taxon>
        <taxon>Cucujiformia</taxon>
        <taxon>Chrysomeloidea</taxon>
        <taxon>Chrysomelidae</taxon>
        <taxon>Galerucinae</taxon>
        <taxon>Alticini</taxon>
        <taxon>Phyllotreta</taxon>
    </lineage>
</organism>